<dbReference type="Proteomes" id="UP000285301">
    <property type="component" value="Unassembled WGS sequence"/>
</dbReference>
<feature type="non-terminal residue" evidence="2">
    <location>
        <position position="1"/>
    </location>
</feature>
<keyword evidence="4" id="KW-1185">Reference proteome</keyword>
<dbReference type="OrthoDB" id="8173437at2759"/>
<name>A0A3S3S776_9ACAR</name>
<gene>
    <name evidence="2" type="ORF">B4U79_03456</name>
    <name evidence="3" type="ORF">B4U79_06299</name>
</gene>
<reference evidence="2" key="2">
    <citation type="submission" date="2018-11" db="EMBL/GenBank/DDBJ databases">
        <title>Trombidioid mite genomics.</title>
        <authorList>
            <person name="Dong X."/>
        </authorList>
    </citation>
    <scope>NUCLEOTIDE SEQUENCE</scope>
    <source>
        <strain evidence="2">UoL-WK</strain>
    </source>
</reference>
<dbReference type="EMBL" id="NCKU01002135">
    <property type="protein sequence ID" value="RWS10329.1"/>
    <property type="molecule type" value="Genomic_DNA"/>
</dbReference>
<dbReference type="EMBL" id="NCKU01002211">
    <property type="protein sequence ID" value="RWS10133.1"/>
    <property type="molecule type" value="Genomic_DNA"/>
</dbReference>
<keyword evidence="1" id="KW-1133">Transmembrane helix</keyword>
<dbReference type="AlphaFoldDB" id="A0A3S3S776"/>
<organism evidence="2 4">
    <name type="scientific">Dinothrombium tinctorium</name>
    <dbReference type="NCBI Taxonomy" id="1965070"/>
    <lineage>
        <taxon>Eukaryota</taxon>
        <taxon>Metazoa</taxon>
        <taxon>Ecdysozoa</taxon>
        <taxon>Arthropoda</taxon>
        <taxon>Chelicerata</taxon>
        <taxon>Arachnida</taxon>
        <taxon>Acari</taxon>
        <taxon>Acariformes</taxon>
        <taxon>Trombidiformes</taxon>
        <taxon>Prostigmata</taxon>
        <taxon>Anystina</taxon>
        <taxon>Parasitengona</taxon>
        <taxon>Trombidioidea</taxon>
        <taxon>Trombidiidae</taxon>
        <taxon>Dinothrombium</taxon>
    </lineage>
</organism>
<evidence type="ECO:0000313" key="4">
    <source>
        <dbReference type="Proteomes" id="UP000285301"/>
    </source>
</evidence>
<comment type="caution">
    <text evidence="2">The sequence shown here is derived from an EMBL/GenBank/DDBJ whole genome shotgun (WGS) entry which is preliminary data.</text>
</comment>
<dbReference type="GO" id="GO:0016020">
    <property type="term" value="C:membrane"/>
    <property type="evidence" value="ECO:0007669"/>
    <property type="project" value="InterPro"/>
</dbReference>
<dbReference type="GO" id="GO:0006811">
    <property type="term" value="P:monoatomic ion transport"/>
    <property type="evidence" value="ECO:0007669"/>
    <property type="project" value="InterPro"/>
</dbReference>
<accession>A0A3S3S776</accession>
<evidence type="ECO:0000313" key="3">
    <source>
        <dbReference type="EMBL" id="RWS10329.1"/>
    </source>
</evidence>
<evidence type="ECO:0000313" key="2">
    <source>
        <dbReference type="EMBL" id="RWS10133.1"/>
    </source>
</evidence>
<keyword evidence="1" id="KW-0812">Transmembrane</keyword>
<feature type="transmembrane region" description="Helical" evidence="1">
    <location>
        <begin position="104"/>
        <end position="122"/>
    </location>
</feature>
<evidence type="ECO:0000256" key="1">
    <source>
        <dbReference type="SAM" id="Phobius"/>
    </source>
</evidence>
<proteinExistence type="predicted"/>
<dbReference type="InterPro" id="IPR036719">
    <property type="entry name" value="Neuro-gated_channel_TM_sf"/>
</dbReference>
<dbReference type="SUPFAM" id="SSF90112">
    <property type="entry name" value="Neurotransmitter-gated ion-channel transmembrane pore"/>
    <property type="match status" value="1"/>
</dbReference>
<sequence>SNGRKSGESGDCLPSSQLKDELEVRAPLVGGEDPSVISAAQANHRQGIVLPPLSSNAQQLPNEERIRAAASVFAWLRQPHTWDTQEITAQARLARSIDHVSKTLFPFLFSIFSITFFIYYALYSPSKVEGLIDEEFKDQI</sequence>
<keyword evidence="1" id="KW-0472">Membrane</keyword>
<protein>
    <submittedName>
        <fullName evidence="2">Glutamate-gated chloride channel-like protein</fullName>
    </submittedName>
</protein>
<reference evidence="2 4" key="1">
    <citation type="journal article" date="2018" name="Gigascience">
        <title>Genomes of trombidid mites reveal novel predicted allergens and laterally-transferred genes associated with secondary metabolism.</title>
        <authorList>
            <person name="Dong X."/>
            <person name="Chaisiri K."/>
            <person name="Xia D."/>
            <person name="Armstrong S.D."/>
            <person name="Fang Y."/>
            <person name="Donnelly M.J."/>
            <person name="Kadowaki T."/>
            <person name="McGarry J.W."/>
            <person name="Darby A.C."/>
            <person name="Makepeace B.L."/>
        </authorList>
    </citation>
    <scope>NUCLEOTIDE SEQUENCE [LARGE SCALE GENOMIC DNA]</scope>
    <source>
        <strain evidence="2">UoL-WK</strain>
    </source>
</reference>